<dbReference type="HOGENOM" id="CLU_011263_1_0_1"/>
<feature type="active site" description="Charge relay system" evidence="5">
    <location>
        <position position="140"/>
    </location>
</feature>
<feature type="signal peptide" evidence="6">
    <location>
        <begin position="1"/>
        <end position="21"/>
    </location>
</feature>
<evidence type="ECO:0000256" key="4">
    <source>
        <dbReference type="ARBA" id="ARBA00022825"/>
    </source>
</evidence>
<evidence type="ECO:0000256" key="6">
    <source>
        <dbReference type="SAM" id="SignalP"/>
    </source>
</evidence>
<feature type="active site" description="Charge relay system" evidence="5">
    <location>
        <position position="340"/>
    </location>
</feature>
<dbReference type="InterPro" id="IPR000209">
    <property type="entry name" value="Peptidase_S8/S53_dom"/>
</dbReference>
<organism evidence="8 9">
    <name type="scientific">Tetrapisispora phaffii (strain ATCC 24235 / CBS 4417 / NBRC 1672 / NRRL Y-8282 / UCD 70-5)</name>
    <name type="common">Yeast</name>
    <name type="synonym">Fabospora phaffii</name>
    <dbReference type="NCBI Taxonomy" id="1071381"/>
    <lineage>
        <taxon>Eukaryota</taxon>
        <taxon>Fungi</taxon>
        <taxon>Dikarya</taxon>
        <taxon>Ascomycota</taxon>
        <taxon>Saccharomycotina</taxon>
        <taxon>Saccharomycetes</taxon>
        <taxon>Saccharomycetales</taxon>
        <taxon>Saccharomycetaceae</taxon>
        <taxon>Tetrapisispora</taxon>
    </lineage>
</organism>
<protein>
    <recommendedName>
        <fullName evidence="7">Peptidase S8/S53 domain-containing protein</fullName>
    </recommendedName>
</protein>
<keyword evidence="6" id="KW-0732">Signal</keyword>
<accession>G8BQ40</accession>
<evidence type="ECO:0000256" key="5">
    <source>
        <dbReference type="PROSITE-ProRule" id="PRU01240"/>
    </source>
</evidence>
<dbReference type="PANTHER" id="PTHR43806:SF13">
    <property type="entry name" value="SUBTILASE-TYPE PROTEINASE RRT12"/>
    <property type="match status" value="1"/>
</dbReference>
<comment type="similarity">
    <text evidence="1 5">Belongs to the peptidase S8 family.</text>
</comment>
<evidence type="ECO:0000256" key="3">
    <source>
        <dbReference type="ARBA" id="ARBA00022801"/>
    </source>
</evidence>
<sequence>MGFNLLTIFLLIARLFDNVICTQYIIQLVENTQVNAFLKKHDIDVMDSNILPIEIGNSFIAFSGDLSKEQVSSVFEDNAAAAISTEKYLELQGYLKQTDAPKHLGRLTKDSIKSSQYHYANNQYIFSDTSGNGVDIYIVDTGIDIQHPIYLQNNIHKLIDLTTSPIPSGDFNGHGTAMAGIINSDPFGVLKSANLVDVRVVDANTKHATMSRVLSALSLIEKHEQKTMRPSIIVLPFQTEKNTILESAIENISKKIPVIIPAGNKHQNACKLSPMGIKKLSNVLVVGSLEYSEEQNYLDIAKFSNYGSCVDIYTSGVDISTLKTSSNGGKELIHNVTGTSYSCGIVAGVVGYYMSKGMNGTDAVSKVLSSPLVATRSNTSIKELKLFI</sequence>
<dbReference type="EMBL" id="HE612857">
    <property type="protein sequence ID" value="CCE62121.1"/>
    <property type="molecule type" value="Genomic_DNA"/>
</dbReference>
<dbReference type="Pfam" id="PF00082">
    <property type="entry name" value="Peptidase_S8"/>
    <property type="match status" value="1"/>
</dbReference>
<feature type="active site" description="Charge relay system" evidence="5">
    <location>
        <position position="174"/>
    </location>
</feature>
<dbReference type="InterPro" id="IPR023827">
    <property type="entry name" value="Peptidase_S8_Asp-AS"/>
</dbReference>
<dbReference type="PRINTS" id="PR00723">
    <property type="entry name" value="SUBTILISIN"/>
</dbReference>
<evidence type="ECO:0000313" key="9">
    <source>
        <dbReference type="Proteomes" id="UP000005666"/>
    </source>
</evidence>
<evidence type="ECO:0000313" key="8">
    <source>
        <dbReference type="EMBL" id="CCE62121.1"/>
    </source>
</evidence>
<dbReference type="Proteomes" id="UP000005666">
    <property type="component" value="Chromosome 2"/>
</dbReference>
<dbReference type="STRING" id="1071381.G8BQ40"/>
<keyword evidence="2 5" id="KW-0645">Protease</keyword>
<feature type="chain" id="PRO_5003508636" description="Peptidase S8/S53 domain-containing protein" evidence="6">
    <location>
        <begin position="22"/>
        <end position="388"/>
    </location>
</feature>
<dbReference type="Gene3D" id="3.40.50.200">
    <property type="entry name" value="Peptidase S8/S53 domain"/>
    <property type="match status" value="1"/>
</dbReference>
<dbReference type="OrthoDB" id="206201at2759"/>
<dbReference type="PROSITE" id="PS51892">
    <property type="entry name" value="SUBTILASE"/>
    <property type="match status" value="1"/>
</dbReference>
<dbReference type="InterPro" id="IPR015500">
    <property type="entry name" value="Peptidase_S8_subtilisin-rel"/>
</dbReference>
<dbReference type="KEGG" id="tpf:TPHA_0B04520"/>
<evidence type="ECO:0000259" key="7">
    <source>
        <dbReference type="Pfam" id="PF00082"/>
    </source>
</evidence>
<dbReference type="eggNOG" id="KOG1153">
    <property type="taxonomic scope" value="Eukaryota"/>
</dbReference>
<name>G8BQ40_TETPH</name>
<dbReference type="RefSeq" id="XP_003684555.1">
    <property type="nucleotide sequence ID" value="XM_003684507.1"/>
</dbReference>
<proteinExistence type="inferred from homology"/>
<evidence type="ECO:0000256" key="1">
    <source>
        <dbReference type="ARBA" id="ARBA00011073"/>
    </source>
</evidence>
<keyword evidence="4 5" id="KW-0720">Serine protease</keyword>
<dbReference type="GO" id="GO:0004252">
    <property type="term" value="F:serine-type endopeptidase activity"/>
    <property type="evidence" value="ECO:0007669"/>
    <property type="project" value="UniProtKB-UniRule"/>
</dbReference>
<dbReference type="AlphaFoldDB" id="G8BQ40"/>
<evidence type="ECO:0000256" key="2">
    <source>
        <dbReference type="ARBA" id="ARBA00022670"/>
    </source>
</evidence>
<dbReference type="PANTHER" id="PTHR43806">
    <property type="entry name" value="PEPTIDASE S8"/>
    <property type="match status" value="1"/>
</dbReference>
<feature type="domain" description="Peptidase S8/S53" evidence="7">
    <location>
        <begin position="131"/>
        <end position="361"/>
    </location>
</feature>
<gene>
    <name evidence="8" type="primary">TPHA0B04520</name>
    <name evidence="8" type="ordered locus">TPHA_0B04520</name>
</gene>
<reference evidence="8 9" key="1">
    <citation type="journal article" date="2011" name="Proc. Natl. Acad. Sci. U.S.A.">
        <title>Evolutionary erosion of yeast sex chromosomes by mating-type switching accidents.</title>
        <authorList>
            <person name="Gordon J.L."/>
            <person name="Armisen D."/>
            <person name="Proux-Wera E."/>
            <person name="Oheigeartaigh S.S."/>
            <person name="Byrne K.P."/>
            <person name="Wolfe K.H."/>
        </authorList>
    </citation>
    <scope>NUCLEOTIDE SEQUENCE [LARGE SCALE GENOMIC DNA]</scope>
    <source>
        <strain evidence="9">ATCC 24235 / CBS 4417 / NBRC 1672 / NRRL Y-8282 / UCD 70-5</strain>
    </source>
</reference>
<keyword evidence="3 5" id="KW-0378">Hydrolase</keyword>
<keyword evidence="9" id="KW-1185">Reference proteome</keyword>
<dbReference type="PROSITE" id="PS00136">
    <property type="entry name" value="SUBTILASE_ASP"/>
    <property type="match status" value="1"/>
</dbReference>
<dbReference type="GeneID" id="11534726"/>
<dbReference type="InterPro" id="IPR050131">
    <property type="entry name" value="Peptidase_S8_subtilisin-like"/>
</dbReference>
<dbReference type="GO" id="GO:0006508">
    <property type="term" value="P:proteolysis"/>
    <property type="evidence" value="ECO:0007669"/>
    <property type="project" value="UniProtKB-KW"/>
</dbReference>
<dbReference type="OMA" id="DNPPSWG"/>
<dbReference type="InterPro" id="IPR036852">
    <property type="entry name" value="Peptidase_S8/S53_dom_sf"/>
</dbReference>
<dbReference type="SUPFAM" id="SSF52743">
    <property type="entry name" value="Subtilisin-like"/>
    <property type="match status" value="1"/>
</dbReference>